<sequence length="311" mass="34042">MTRFLLYGGKGGVGKTTVAAATGYRLATAGHETLVVSTDPAHSLADAVETEVGGDPTEIRSGLWGVEVDPQTGIDRYRSLFEALASEFSDAGIRMDEEEIADLFTSGVMPGSDELAAIEGMATYIESDRWDRVVFDTAPTGHTLRLLDLPSVMDRGVATAMDLRDQVRRKVNTARTMMFGPMASRRDDGPDDFTEMRTRMERVGTVLRDPKQTAFRVVTIPETMAVRETERLVAKLREFDVPVTTLVVNKVIEDAGDCQRCQGKQVVQQESIAALRESLPDLDVWTIPDQSGEVTGISALDRVAESLVDVK</sequence>
<dbReference type="Pfam" id="PF02374">
    <property type="entry name" value="ArsA_ATPase"/>
    <property type="match status" value="1"/>
</dbReference>
<feature type="domain" description="ArsA/GET3 Anion-transporting ATPase-like" evidence="2">
    <location>
        <begin position="2"/>
        <end position="308"/>
    </location>
</feature>
<keyword evidence="4" id="KW-1185">Reference proteome</keyword>
<reference evidence="3 4" key="1">
    <citation type="submission" date="2018-10" db="EMBL/GenBank/DDBJ databases">
        <title>Genomic Encyclopedia of Archaeal and Bacterial Type Strains, Phase II (KMG-II): from individual species to whole genera.</title>
        <authorList>
            <person name="Goeker M."/>
        </authorList>
    </citation>
    <scope>NUCLEOTIDE SEQUENCE [LARGE SCALE GENOMIC DNA]</scope>
    <source>
        <strain evidence="3 4">DSM 11927</strain>
    </source>
</reference>
<name>A0A495R8U9_9EURY</name>
<dbReference type="Gene3D" id="3.40.50.300">
    <property type="entry name" value="P-loop containing nucleotide triphosphate hydrolases"/>
    <property type="match status" value="1"/>
</dbReference>
<dbReference type="InterPro" id="IPR027417">
    <property type="entry name" value="P-loop_NTPase"/>
</dbReference>
<dbReference type="PANTHER" id="PTHR10803">
    <property type="entry name" value="ARSENICAL PUMP-DRIVING ATPASE ARSENITE-TRANSLOCATING ATPASE"/>
    <property type="match status" value="1"/>
</dbReference>
<evidence type="ECO:0000313" key="4">
    <source>
        <dbReference type="Proteomes" id="UP000268233"/>
    </source>
</evidence>
<dbReference type="InterPro" id="IPR025723">
    <property type="entry name" value="ArsA/GET3_ATPase-like"/>
</dbReference>
<dbReference type="InterPro" id="IPR016300">
    <property type="entry name" value="ATPase_ArsA/GET3"/>
</dbReference>
<dbReference type="Proteomes" id="UP000268233">
    <property type="component" value="Unassembled WGS sequence"/>
</dbReference>
<protein>
    <submittedName>
        <fullName evidence="3">Arsenite efflux ATP-binding protein ArsA</fullName>
    </submittedName>
</protein>
<dbReference type="AlphaFoldDB" id="A0A495R8U9"/>
<keyword evidence="3" id="KW-0067">ATP-binding</keyword>
<gene>
    <name evidence="3" type="ORF">BDK61_3096</name>
</gene>
<keyword evidence="3" id="KW-0547">Nucleotide-binding</keyword>
<accession>A0A495R8U9</accession>
<dbReference type="GO" id="GO:0016887">
    <property type="term" value="F:ATP hydrolysis activity"/>
    <property type="evidence" value="ECO:0007669"/>
    <property type="project" value="InterPro"/>
</dbReference>
<comment type="caution">
    <text evidence="3">The sequence shown here is derived from an EMBL/GenBank/DDBJ whole genome shotgun (WGS) entry which is preliminary data.</text>
</comment>
<dbReference type="GO" id="GO:0005524">
    <property type="term" value="F:ATP binding"/>
    <property type="evidence" value="ECO:0007669"/>
    <property type="project" value="UniProtKB-KW"/>
</dbReference>
<dbReference type="EMBL" id="RBWW01000001">
    <property type="protein sequence ID" value="RKS83705.1"/>
    <property type="molecule type" value="Genomic_DNA"/>
</dbReference>
<dbReference type="RefSeq" id="WP_121303613.1">
    <property type="nucleotide sequence ID" value="NZ_RBWW01000001.1"/>
</dbReference>
<proteinExistence type="inferred from homology"/>
<comment type="similarity">
    <text evidence="1">Belongs to the arsA ATPase family.</text>
</comment>
<dbReference type="PANTHER" id="PTHR10803:SF3">
    <property type="entry name" value="ATPASE GET3"/>
    <property type="match status" value="1"/>
</dbReference>
<dbReference type="NCBIfam" id="TIGR00345">
    <property type="entry name" value="GET3_arsA_TRC40"/>
    <property type="match status" value="1"/>
</dbReference>
<evidence type="ECO:0000256" key="1">
    <source>
        <dbReference type="ARBA" id="ARBA00011040"/>
    </source>
</evidence>
<dbReference type="SUPFAM" id="SSF52540">
    <property type="entry name" value="P-loop containing nucleoside triphosphate hydrolases"/>
    <property type="match status" value="1"/>
</dbReference>
<organism evidence="3 4">
    <name type="scientific">Haloarcula quadrata</name>
    <dbReference type="NCBI Taxonomy" id="182779"/>
    <lineage>
        <taxon>Archaea</taxon>
        <taxon>Methanobacteriati</taxon>
        <taxon>Methanobacteriota</taxon>
        <taxon>Stenosarchaea group</taxon>
        <taxon>Halobacteria</taxon>
        <taxon>Halobacteriales</taxon>
        <taxon>Haloarculaceae</taxon>
        <taxon>Haloarcula</taxon>
    </lineage>
</organism>
<evidence type="ECO:0000259" key="2">
    <source>
        <dbReference type="Pfam" id="PF02374"/>
    </source>
</evidence>
<dbReference type="CDD" id="cd02035">
    <property type="entry name" value="ArsA"/>
    <property type="match status" value="1"/>
</dbReference>
<evidence type="ECO:0000313" key="3">
    <source>
        <dbReference type="EMBL" id="RKS83705.1"/>
    </source>
</evidence>